<name>A0ABY8GMY9_9BURK</name>
<dbReference type="Gene3D" id="3.40.190.150">
    <property type="entry name" value="Bordetella uptake gene, domain 1"/>
    <property type="match status" value="1"/>
</dbReference>
<evidence type="ECO:0000313" key="3">
    <source>
        <dbReference type="EMBL" id="WFP06081.1"/>
    </source>
</evidence>
<keyword evidence="4" id="KW-1185">Reference proteome</keyword>
<dbReference type="PANTHER" id="PTHR42928:SF5">
    <property type="entry name" value="BLR1237 PROTEIN"/>
    <property type="match status" value="1"/>
</dbReference>
<dbReference type="CDD" id="cd07012">
    <property type="entry name" value="PBP2_Bug_TTT"/>
    <property type="match status" value="1"/>
</dbReference>
<feature type="signal peptide" evidence="2">
    <location>
        <begin position="1"/>
        <end position="45"/>
    </location>
</feature>
<dbReference type="InterPro" id="IPR042100">
    <property type="entry name" value="Bug_dom1"/>
</dbReference>
<gene>
    <name evidence="3" type="ORF">P8T11_17290</name>
</gene>
<sequence length="344" mass="35795">MTSSFLPRVVLKAALLKATFFNVALRGAAALCAMAFTVLPDTASAAEFPDHPIRWLVPFSAGGGSDIATRIVAKHVGDALGQPVVVENRPGAATIVAAQETARAAPDGYTLMTAGMSTLALNPSLYKNLPYDPGRNLTPVSTLVALPIVLVTSPGSDLTDMPAVLRYLRSEQPGSYASLGVGSPHHLAMELFLESIGGRATAIPYKGTPPALQDVASGVVPLMMADLAAARPLIQAGKLRAIAVPAAQRSAQLPDVPTFAEAGANPFEAAAWQGVVAPSGTPAPIVDKLSRAIVAALQSPDVVKQLRLQGMEPTGSTPAQFAEYASEERERWGAVIRHKGISVE</sequence>
<dbReference type="PANTHER" id="PTHR42928">
    <property type="entry name" value="TRICARBOXYLATE-BINDING PROTEIN"/>
    <property type="match status" value="1"/>
</dbReference>
<dbReference type="InterPro" id="IPR005064">
    <property type="entry name" value="BUG"/>
</dbReference>
<dbReference type="Gene3D" id="3.40.190.10">
    <property type="entry name" value="Periplasmic binding protein-like II"/>
    <property type="match status" value="1"/>
</dbReference>
<keyword evidence="2" id="KW-0732">Signal</keyword>
<dbReference type="PIRSF" id="PIRSF017082">
    <property type="entry name" value="YflP"/>
    <property type="match status" value="1"/>
</dbReference>
<dbReference type="SUPFAM" id="SSF53850">
    <property type="entry name" value="Periplasmic binding protein-like II"/>
    <property type="match status" value="1"/>
</dbReference>
<feature type="chain" id="PRO_5047352149" evidence="2">
    <location>
        <begin position="46"/>
        <end position="344"/>
    </location>
</feature>
<dbReference type="EMBL" id="CP121261">
    <property type="protein sequence ID" value="WFP06081.1"/>
    <property type="molecule type" value="Genomic_DNA"/>
</dbReference>
<evidence type="ECO:0000256" key="2">
    <source>
        <dbReference type="SAM" id="SignalP"/>
    </source>
</evidence>
<accession>A0ABY8GMY9</accession>
<organism evidence="3 4">
    <name type="scientific">Achromobacter spanius</name>
    <dbReference type="NCBI Taxonomy" id="217203"/>
    <lineage>
        <taxon>Bacteria</taxon>
        <taxon>Pseudomonadati</taxon>
        <taxon>Pseudomonadota</taxon>
        <taxon>Betaproteobacteria</taxon>
        <taxon>Burkholderiales</taxon>
        <taxon>Alcaligenaceae</taxon>
        <taxon>Achromobacter</taxon>
    </lineage>
</organism>
<evidence type="ECO:0000313" key="4">
    <source>
        <dbReference type="Proteomes" id="UP001214170"/>
    </source>
</evidence>
<proteinExistence type="inferred from homology"/>
<protein>
    <submittedName>
        <fullName evidence="3">Tripartite tricarboxylate transporter substrate binding protein</fullName>
    </submittedName>
</protein>
<dbReference type="RefSeq" id="WP_268080819.1">
    <property type="nucleotide sequence ID" value="NZ_CP106885.1"/>
</dbReference>
<comment type="similarity">
    <text evidence="1">Belongs to the UPF0065 (bug) family.</text>
</comment>
<reference evidence="3 4" key="1">
    <citation type="submission" date="2023-03" db="EMBL/GenBank/DDBJ databases">
        <title>Achromobacter spanius LIG8.</title>
        <authorList>
            <person name="Shrestha S."/>
        </authorList>
    </citation>
    <scope>NUCLEOTIDE SEQUENCE [LARGE SCALE GENOMIC DNA]</scope>
    <source>
        <strain evidence="3 4">LIG8</strain>
    </source>
</reference>
<dbReference type="Proteomes" id="UP001214170">
    <property type="component" value="Chromosome"/>
</dbReference>
<dbReference type="Pfam" id="PF03401">
    <property type="entry name" value="TctC"/>
    <property type="match status" value="1"/>
</dbReference>
<evidence type="ECO:0000256" key="1">
    <source>
        <dbReference type="ARBA" id="ARBA00006987"/>
    </source>
</evidence>